<keyword evidence="2" id="KW-0813">Transport</keyword>
<feature type="transmembrane region" description="Helical" evidence="7">
    <location>
        <begin position="341"/>
        <end position="359"/>
    </location>
</feature>
<comment type="caution">
    <text evidence="8">The sequence shown here is derived from an EMBL/GenBank/DDBJ whole genome shotgun (WGS) entry which is preliminary data.</text>
</comment>
<keyword evidence="9" id="KW-1185">Reference proteome</keyword>
<dbReference type="EMBL" id="BMGT01000002">
    <property type="protein sequence ID" value="GGG72669.1"/>
    <property type="molecule type" value="Genomic_DNA"/>
</dbReference>
<keyword evidence="3 7" id="KW-0812">Transmembrane</keyword>
<dbReference type="GO" id="GO:0034755">
    <property type="term" value="P:iron ion transmembrane transport"/>
    <property type="evidence" value="ECO:0007669"/>
    <property type="project" value="TreeGrafter"/>
</dbReference>
<proteinExistence type="predicted"/>
<evidence type="ECO:0000256" key="4">
    <source>
        <dbReference type="ARBA" id="ARBA00022847"/>
    </source>
</evidence>
<sequence>MAVLGPGFITANVDNDAGGILTYSQSGAQFGYTLLWTMIPITLALIIVQEMCARMGVVTGKGLSDLIREEFGLRMTFLMLVLLVVVNFGNVIAEFSGIAGSMQLFHISKYVSVPACAFLVWILVIKGDYKSVEKVFLIASVFYIAYIAAGVLSGPDWHLALVETVKLPTRGVWHDKLYVYMTVGIIGTTISPWMQFYLQSTIVEKGINVRQYKASRLDVIVGSFFTDLVAWFIVVACAATLFAHGIRNIVDPADAAGAMKPLAGQYAFILFAAGLFNASLFAASILPLSTAYTVCEGLGLESGLDKSFKDARFFYGFYTLLLAGGAAIVLIPNFPLVKFSILSQVLNGVLLPIVLIFMLRLINKHELMGTYTNSRWFNAMAWLTTVIVIVLSGVMVWNGFHS</sequence>
<reference evidence="8" key="2">
    <citation type="submission" date="2020-09" db="EMBL/GenBank/DDBJ databases">
        <authorList>
            <person name="Sun Q."/>
            <person name="Zhou Y."/>
        </authorList>
    </citation>
    <scope>NUCLEOTIDE SEQUENCE</scope>
    <source>
        <strain evidence="8">CGMCC 1.12997</strain>
    </source>
</reference>
<feature type="transmembrane region" description="Helical" evidence="7">
    <location>
        <begin position="71"/>
        <end position="92"/>
    </location>
</feature>
<feature type="transmembrane region" description="Helical" evidence="7">
    <location>
        <begin position="380"/>
        <end position="400"/>
    </location>
</feature>
<evidence type="ECO:0000256" key="3">
    <source>
        <dbReference type="ARBA" id="ARBA00022692"/>
    </source>
</evidence>
<evidence type="ECO:0000256" key="1">
    <source>
        <dbReference type="ARBA" id="ARBA00004141"/>
    </source>
</evidence>
<dbReference type="PANTHER" id="PTHR11706:SF33">
    <property type="entry name" value="NATURAL RESISTANCE-ASSOCIATED MACROPHAGE PROTEIN 2"/>
    <property type="match status" value="1"/>
</dbReference>
<evidence type="ECO:0000256" key="6">
    <source>
        <dbReference type="ARBA" id="ARBA00023136"/>
    </source>
</evidence>
<evidence type="ECO:0000256" key="5">
    <source>
        <dbReference type="ARBA" id="ARBA00022989"/>
    </source>
</evidence>
<keyword evidence="6 7" id="KW-0472">Membrane</keyword>
<comment type="subcellular location">
    <subcellularLocation>
        <location evidence="1">Membrane</location>
        <topology evidence="1">Multi-pass membrane protein</topology>
    </subcellularLocation>
</comment>
<gene>
    <name evidence="8" type="ORF">GCM10011585_13890</name>
</gene>
<feature type="transmembrane region" description="Helical" evidence="7">
    <location>
        <begin position="177"/>
        <end position="198"/>
    </location>
</feature>
<evidence type="ECO:0000256" key="7">
    <source>
        <dbReference type="SAM" id="Phobius"/>
    </source>
</evidence>
<feature type="transmembrane region" description="Helical" evidence="7">
    <location>
        <begin position="313"/>
        <end position="335"/>
    </location>
</feature>
<dbReference type="AlphaFoldDB" id="A0A917HAE4"/>
<dbReference type="GO" id="GO:0005384">
    <property type="term" value="F:manganese ion transmembrane transporter activity"/>
    <property type="evidence" value="ECO:0007669"/>
    <property type="project" value="TreeGrafter"/>
</dbReference>
<dbReference type="Proteomes" id="UP000647241">
    <property type="component" value="Unassembled WGS sequence"/>
</dbReference>
<feature type="transmembrane region" description="Helical" evidence="7">
    <location>
        <begin position="136"/>
        <end position="157"/>
    </location>
</feature>
<evidence type="ECO:0000313" key="8">
    <source>
        <dbReference type="EMBL" id="GGG72669.1"/>
    </source>
</evidence>
<feature type="transmembrane region" description="Helical" evidence="7">
    <location>
        <begin position="104"/>
        <end position="124"/>
    </location>
</feature>
<evidence type="ECO:0000256" key="2">
    <source>
        <dbReference type="ARBA" id="ARBA00022448"/>
    </source>
</evidence>
<feature type="transmembrane region" description="Helical" evidence="7">
    <location>
        <begin position="219"/>
        <end position="246"/>
    </location>
</feature>
<reference evidence="8" key="1">
    <citation type="journal article" date="2014" name="Int. J. Syst. Evol. Microbiol.">
        <title>Complete genome sequence of Corynebacterium casei LMG S-19264T (=DSM 44701T), isolated from a smear-ripened cheese.</title>
        <authorList>
            <consortium name="US DOE Joint Genome Institute (JGI-PGF)"/>
            <person name="Walter F."/>
            <person name="Albersmeier A."/>
            <person name="Kalinowski J."/>
            <person name="Ruckert C."/>
        </authorList>
    </citation>
    <scope>NUCLEOTIDE SEQUENCE</scope>
    <source>
        <strain evidence="8">CGMCC 1.12997</strain>
    </source>
</reference>
<dbReference type="GO" id="GO:0005886">
    <property type="term" value="C:plasma membrane"/>
    <property type="evidence" value="ECO:0007669"/>
    <property type="project" value="TreeGrafter"/>
</dbReference>
<feature type="transmembrane region" description="Helical" evidence="7">
    <location>
        <begin position="266"/>
        <end position="292"/>
    </location>
</feature>
<dbReference type="Pfam" id="PF01566">
    <property type="entry name" value="Nramp"/>
    <property type="match status" value="1"/>
</dbReference>
<protein>
    <submittedName>
        <fullName evidence="8">Mn transporter</fullName>
    </submittedName>
</protein>
<dbReference type="PANTHER" id="PTHR11706">
    <property type="entry name" value="SOLUTE CARRIER PROTEIN FAMILY 11 MEMBER"/>
    <property type="match status" value="1"/>
</dbReference>
<dbReference type="NCBIfam" id="NF037982">
    <property type="entry name" value="Nramp_1"/>
    <property type="match status" value="1"/>
</dbReference>
<dbReference type="GO" id="GO:0015086">
    <property type="term" value="F:cadmium ion transmembrane transporter activity"/>
    <property type="evidence" value="ECO:0007669"/>
    <property type="project" value="TreeGrafter"/>
</dbReference>
<feature type="transmembrane region" description="Helical" evidence="7">
    <location>
        <begin position="30"/>
        <end position="48"/>
    </location>
</feature>
<name>A0A917HAE4_9BACT</name>
<accession>A0A917HAE4</accession>
<dbReference type="InterPro" id="IPR001046">
    <property type="entry name" value="NRAMP_fam"/>
</dbReference>
<keyword evidence="5 7" id="KW-1133">Transmembrane helix</keyword>
<evidence type="ECO:0000313" key="9">
    <source>
        <dbReference type="Proteomes" id="UP000647241"/>
    </source>
</evidence>
<organism evidence="8 9">
    <name type="scientific">Edaphobacter dinghuensis</name>
    <dbReference type="NCBI Taxonomy" id="1560005"/>
    <lineage>
        <taxon>Bacteria</taxon>
        <taxon>Pseudomonadati</taxon>
        <taxon>Acidobacteriota</taxon>
        <taxon>Terriglobia</taxon>
        <taxon>Terriglobales</taxon>
        <taxon>Acidobacteriaceae</taxon>
        <taxon>Edaphobacter</taxon>
    </lineage>
</organism>
<dbReference type="GO" id="GO:0015293">
    <property type="term" value="F:symporter activity"/>
    <property type="evidence" value="ECO:0007669"/>
    <property type="project" value="UniProtKB-KW"/>
</dbReference>
<keyword evidence="4" id="KW-0769">Symport</keyword>